<reference evidence="3 4" key="1">
    <citation type="submission" date="2024-03" db="EMBL/GenBank/DDBJ databases">
        <authorList>
            <person name="Martinez-Hernandez J."/>
        </authorList>
    </citation>
    <scope>NUCLEOTIDE SEQUENCE [LARGE SCALE GENOMIC DNA]</scope>
</reference>
<keyword evidence="1" id="KW-0175">Coiled coil</keyword>
<dbReference type="EMBL" id="CAXHTB010000021">
    <property type="protein sequence ID" value="CAL0329225.1"/>
    <property type="molecule type" value="Genomic_DNA"/>
</dbReference>
<comment type="caution">
    <text evidence="3">The sequence shown here is derived from an EMBL/GenBank/DDBJ whole genome shotgun (WGS) entry which is preliminary data.</text>
</comment>
<gene>
    <name evidence="3" type="ORF">LLUT_LOCUS30285</name>
</gene>
<organism evidence="3 4">
    <name type="scientific">Lupinus luteus</name>
    <name type="common">European yellow lupine</name>
    <dbReference type="NCBI Taxonomy" id="3873"/>
    <lineage>
        <taxon>Eukaryota</taxon>
        <taxon>Viridiplantae</taxon>
        <taxon>Streptophyta</taxon>
        <taxon>Embryophyta</taxon>
        <taxon>Tracheophyta</taxon>
        <taxon>Spermatophyta</taxon>
        <taxon>Magnoliopsida</taxon>
        <taxon>eudicotyledons</taxon>
        <taxon>Gunneridae</taxon>
        <taxon>Pentapetalae</taxon>
        <taxon>rosids</taxon>
        <taxon>fabids</taxon>
        <taxon>Fabales</taxon>
        <taxon>Fabaceae</taxon>
        <taxon>Papilionoideae</taxon>
        <taxon>50 kb inversion clade</taxon>
        <taxon>genistoids sensu lato</taxon>
        <taxon>core genistoids</taxon>
        <taxon>Genisteae</taxon>
        <taxon>Lupinus</taxon>
    </lineage>
</organism>
<feature type="compositionally biased region" description="Polar residues" evidence="2">
    <location>
        <begin position="1"/>
        <end position="28"/>
    </location>
</feature>
<dbReference type="AlphaFoldDB" id="A0AAV1Y5L5"/>
<feature type="coiled-coil region" evidence="1">
    <location>
        <begin position="218"/>
        <end position="266"/>
    </location>
</feature>
<accession>A0AAV1Y5L5</accession>
<sequence>MDEDNSPTLLQPQLNPSRTIGTQSTRTPVSHAMKQPYITLASVPFKTFDATRADSTLILSKFIPTSGIFRPPNEKVLEAYHAPQSTPTTGLTPSGSYSCTSQCPSKGSASLDFSETVQRLYGGKNLDPVAKSDQNLQPKSSMQNYRLTPRNQQCTEILGNGQVAPKETDLENCNVVDENKKCAWKANPTNLLNQNLGTCTNASGSNPELQKLEEPQDHEELRNRVDNLRGEVSELRKELLRISKESEEVEKENESLVEELVEKYGEESVADLIRKNPASP</sequence>
<evidence type="ECO:0000256" key="1">
    <source>
        <dbReference type="SAM" id="Coils"/>
    </source>
</evidence>
<protein>
    <submittedName>
        <fullName evidence="3">Uncharacterized protein</fullName>
    </submittedName>
</protein>
<evidence type="ECO:0000256" key="2">
    <source>
        <dbReference type="SAM" id="MobiDB-lite"/>
    </source>
</evidence>
<name>A0AAV1Y5L5_LUPLU</name>
<keyword evidence="4" id="KW-1185">Reference proteome</keyword>
<evidence type="ECO:0000313" key="4">
    <source>
        <dbReference type="Proteomes" id="UP001497480"/>
    </source>
</evidence>
<feature type="region of interest" description="Disordered" evidence="2">
    <location>
        <begin position="1"/>
        <end position="29"/>
    </location>
</feature>
<evidence type="ECO:0000313" key="3">
    <source>
        <dbReference type="EMBL" id="CAL0329225.1"/>
    </source>
</evidence>
<proteinExistence type="predicted"/>
<dbReference type="Proteomes" id="UP001497480">
    <property type="component" value="Unassembled WGS sequence"/>
</dbReference>